<dbReference type="RefSeq" id="WP_126611707.1">
    <property type="nucleotide sequence ID" value="NZ_CP034562.1"/>
</dbReference>
<dbReference type="InterPro" id="IPR026444">
    <property type="entry name" value="Secre_tail"/>
</dbReference>
<feature type="chain" id="PRO_5018690525" evidence="1">
    <location>
        <begin position="22"/>
        <end position="662"/>
    </location>
</feature>
<keyword evidence="1" id="KW-0732">Signal</keyword>
<evidence type="ECO:0000313" key="4">
    <source>
        <dbReference type="Proteomes" id="UP000267268"/>
    </source>
</evidence>
<evidence type="ECO:0000259" key="2">
    <source>
        <dbReference type="Pfam" id="PF18962"/>
    </source>
</evidence>
<keyword evidence="4" id="KW-1185">Reference proteome</keyword>
<protein>
    <submittedName>
        <fullName evidence="3">T9SS type A sorting domain-containing protein</fullName>
    </submittedName>
</protein>
<dbReference type="Pfam" id="PF18962">
    <property type="entry name" value="Por_Secre_tail"/>
    <property type="match status" value="1"/>
</dbReference>
<feature type="domain" description="Secretion system C-terminal sorting" evidence="2">
    <location>
        <begin position="587"/>
        <end position="655"/>
    </location>
</feature>
<name>A0A3Q9FNR3_9BACT</name>
<dbReference type="EMBL" id="CP034562">
    <property type="protein sequence ID" value="AZQ61334.1"/>
    <property type="molecule type" value="Genomic_DNA"/>
</dbReference>
<reference evidence="3 4" key="1">
    <citation type="submission" date="2018-12" db="EMBL/GenBank/DDBJ databases">
        <title>Flammeovirga pectinis sp. nov., isolated from the gut of the Korean scallop, Patinopecten yessoensis.</title>
        <authorList>
            <person name="Bae J.-W."/>
            <person name="Jeong Y.-S."/>
            <person name="Kang W."/>
        </authorList>
    </citation>
    <scope>NUCLEOTIDE SEQUENCE [LARGE SCALE GENOMIC DNA]</scope>
    <source>
        <strain evidence="3 4">L12M1</strain>
    </source>
</reference>
<dbReference type="AlphaFoldDB" id="A0A3Q9FNR3"/>
<evidence type="ECO:0000313" key="3">
    <source>
        <dbReference type="EMBL" id="AZQ61334.1"/>
    </source>
</evidence>
<evidence type="ECO:0000256" key="1">
    <source>
        <dbReference type="SAM" id="SignalP"/>
    </source>
</evidence>
<dbReference type="KEGG" id="fll:EI427_03575"/>
<proteinExistence type="predicted"/>
<dbReference type="Proteomes" id="UP000267268">
    <property type="component" value="Chromosome 1"/>
</dbReference>
<dbReference type="NCBIfam" id="TIGR04183">
    <property type="entry name" value="Por_Secre_tail"/>
    <property type="match status" value="1"/>
</dbReference>
<sequence>MKILLILSICLLASTFTNLFATTYYSGASGNFAETSWSTVSGETGSILDFAAYDESEDTFVILSGHTVTFPNTSIGISSLNVLGSFNQNGELGTLHVASEFNIAGNVNFNSGNSTLIISNLHCFSGAKVSFLNTSMDITHTGLIFVSGTIDTFVKTGVSGANTSGELLDYTTASNGTYTLTTDRSISNFFAGTGETFLINTGKNTLTIDGDLGTNTSINPGTVSGNVGSIELSTNSSGTLTISDPSSSIVNDLSMSSTSDITLGSRLQMEGTLTLTTGDIITNSNSMILLSNATILGMTNNSTPAASSSGGSDNSHILGTLSIIRESSITGCVLLPIGDGTTLRAIGAQNTGGYADNFTVTGVYNLGEHSDKDIDPDLTDIGVTTSEYFDVSVSGSASTSGKFTVLIPYHSGSGINTSTADNIKSIHLMHYNTSEGHWESYGTVDDGSATHTGSGGSGYISAVASSFSPFALGGDNSVHDLPVELTSFYGKLEDTELTLYWSTATEINNDRFEMEASKDGTHFTKIAEVKGAGNSNIALDYSFEISASNKDKYSHFRLRQIDFDGQFEYTYVLSFQNNATELFDFNLYPNPTSNTLSLDVLLDEFDELAQISIYNLIGVEVRRTASLERFQTLDVHSLQKGIYIVNIKTKAGKNKTHRFTVK</sequence>
<organism evidence="3 4">
    <name type="scientific">Flammeovirga pectinis</name>
    <dbReference type="NCBI Taxonomy" id="2494373"/>
    <lineage>
        <taxon>Bacteria</taxon>
        <taxon>Pseudomonadati</taxon>
        <taxon>Bacteroidota</taxon>
        <taxon>Cytophagia</taxon>
        <taxon>Cytophagales</taxon>
        <taxon>Flammeovirgaceae</taxon>
        <taxon>Flammeovirga</taxon>
    </lineage>
</organism>
<accession>A0A3Q9FNR3</accession>
<gene>
    <name evidence="3" type="ORF">EI427_03575</name>
</gene>
<dbReference type="OrthoDB" id="927019at2"/>
<feature type="signal peptide" evidence="1">
    <location>
        <begin position="1"/>
        <end position="21"/>
    </location>
</feature>